<evidence type="ECO:0000256" key="13">
    <source>
        <dbReference type="ARBA" id="ARBA00022840"/>
    </source>
</evidence>
<comment type="catalytic activity">
    <reaction evidence="20">
        <text>ATP + H2O = ADP + phosphate + H(+)</text>
        <dbReference type="Rhea" id="RHEA:13065"/>
        <dbReference type="ChEBI" id="CHEBI:15377"/>
        <dbReference type="ChEBI" id="CHEBI:15378"/>
        <dbReference type="ChEBI" id="CHEBI:30616"/>
        <dbReference type="ChEBI" id="CHEBI:43474"/>
        <dbReference type="ChEBI" id="CHEBI:456216"/>
        <dbReference type="EC" id="3.6.4.12"/>
    </reaction>
</comment>
<evidence type="ECO:0000256" key="12">
    <source>
        <dbReference type="ARBA" id="ARBA00022806"/>
    </source>
</evidence>
<dbReference type="GO" id="GO:0006260">
    <property type="term" value="P:DNA replication"/>
    <property type="evidence" value="ECO:0007669"/>
    <property type="project" value="UniProtKB-KW"/>
</dbReference>
<evidence type="ECO:0000259" key="22">
    <source>
        <dbReference type="Pfam" id="PF08696"/>
    </source>
</evidence>
<dbReference type="EC" id="3.6.4.12" evidence="4"/>
<dbReference type="CDD" id="cd18808">
    <property type="entry name" value="SF1_C_Upf1"/>
    <property type="match status" value="1"/>
</dbReference>
<dbReference type="Gene3D" id="3.40.50.300">
    <property type="entry name" value="P-loop containing nucleotide triphosphate hydrolases"/>
    <property type="match status" value="3"/>
</dbReference>
<dbReference type="STRING" id="307972.A0A2G8KYM7"/>
<comment type="cofactor">
    <cofactor evidence="1">
        <name>[4Fe-4S] cluster</name>
        <dbReference type="ChEBI" id="CHEBI:49883"/>
    </cofactor>
</comment>
<evidence type="ECO:0000256" key="7">
    <source>
        <dbReference type="ARBA" id="ARBA00022722"/>
    </source>
</evidence>
<keyword evidence="12 25" id="KW-0347">Helicase</keyword>
<organism evidence="25 26">
    <name type="scientific">Stichopus japonicus</name>
    <name type="common">Sea cucumber</name>
    <dbReference type="NCBI Taxonomy" id="307972"/>
    <lineage>
        <taxon>Eukaryota</taxon>
        <taxon>Metazoa</taxon>
        <taxon>Echinodermata</taxon>
        <taxon>Eleutherozoa</taxon>
        <taxon>Echinozoa</taxon>
        <taxon>Holothuroidea</taxon>
        <taxon>Aspidochirotacea</taxon>
        <taxon>Aspidochirotida</taxon>
        <taxon>Stichopodidae</taxon>
        <taxon>Apostichopus</taxon>
    </lineage>
</organism>
<dbReference type="GO" id="GO:0043139">
    <property type="term" value="F:5'-3' DNA helicase activity"/>
    <property type="evidence" value="ECO:0007669"/>
    <property type="project" value="TreeGrafter"/>
</dbReference>
<dbReference type="PANTHER" id="PTHR43788:SF8">
    <property type="entry name" value="DNA-BINDING PROTEIN SMUBP-2"/>
    <property type="match status" value="1"/>
</dbReference>
<evidence type="ECO:0000256" key="14">
    <source>
        <dbReference type="ARBA" id="ARBA00023004"/>
    </source>
</evidence>
<dbReference type="GO" id="GO:0004518">
    <property type="term" value="F:nuclease activity"/>
    <property type="evidence" value="ECO:0007669"/>
    <property type="project" value="UniProtKB-KW"/>
</dbReference>
<comment type="subcellular location">
    <subcellularLocation>
        <location evidence="2">Nucleus</location>
    </subcellularLocation>
</comment>
<dbReference type="InterPro" id="IPR041679">
    <property type="entry name" value="DNA2/NAM7-like_C"/>
</dbReference>
<keyword evidence="11" id="KW-0378">Hydrolase</keyword>
<dbReference type="GO" id="GO:0017116">
    <property type="term" value="F:single-stranded DNA helicase activity"/>
    <property type="evidence" value="ECO:0007669"/>
    <property type="project" value="InterPro"/>
</dbReference>
<evidence type="ECO:0000259" key="23">
    <source>
        <dbReference type="Pfam" id="PF13086"/>
    </source>
</evidence>
<evidence type="ECO:0000313" key="25">
    <source>
        <dbReference type="EMBL" id="PIK53075.1"/>
    </source>
</evidence>
<keyword evidence="9" id="KW-0547">Nucleotide-binding</keyword>
<evidence type="ECO:0000256" key="11">
    <source>
        <dbReference type="ARBA" id="ARBA00022801"/>
    </source>
</evidence>
<evidence type="ECO:0000256" key="5">
    <source>
        <dbReference type="ARBA" id="ARBA00022485"/>
    </source>
</evidence>
<keyword evidence="26" id="KW-1185">Reference proteome</keyword>
<evidence type="ECO:0000256" key="16">
    <source>
        <dbReference type="ARBA" id="ARBA00023125"/>
    </source>
</evidence>
<feature type="domain" description="DNA2/NAM7 helicase-like C-terminal" evidence="24">
    <location>
        <begin position="1108"/>
        <end position="1321"/>
    </location>
</feature>
<comment type="similarity">
    <text evidence="3">Belongs to the DNA2/NAM7 helicase family.</text>
</comment>
<dbReference type="InterPro" id="IPR047187">
    <property type="entry name" value="SF1_C_Upf1"/>
</dbReference>
<dbReference type="InterPro" id="IPR027417">
    <property type="entry name" value="P-loop_NTPase"/>
</dbReference>
<dbReference type="CDD" id="cd18041">
    <property type="entry name" value="DEXXQc_DNA2"/>
    <property type="match status" value="1"/>
</dbReference>
<feature type="compositionally biased region" description="Polar residues" evidence="21">
    <location>
        <begin position="212"/>
        <end position="221"/>
    </location>
</feature>
<keyword evidence="8" id="KW-0479">Metal-binding</keyword>
<dbReference type="GO" id="GO:0005737">
    <property type="term" value="C:cytoplasm"/>
    <property type="evidence" value="ECO:0007669"/>
    <property type="project" value="TreeGrafter"/>
</dbReference>
<sequence>MARKKAALNDQRVKPKQPSIMNFFTKAEKQQSKLFTTHVTRPRAISGPSSSATSACKIKGYSSSLHQENRQLTAELPESLFVPKKLTSTPGPVDIRTSPVTDLVIPETPEGISFSPCQSAIDLHTSTSDVIPETPPSIVHKESTVKNTVPLLEQYCSSHLGLRDGTVKSRKSKLSRKYGHSKRGTQSLDKIPEKSLDEDGAIKPSRIFLKKQSLNKPSSMGSKRPPDRGASPFAKRSQVNIYDKSLSSSARKHLFTEVPQDSLDIKLEKTFVTSGKNTILSNTIDCVDLGKVIETESNENEDILTRRNKRNCKSTQSGHLFEERIALSDNTNKDTLRENTCSTENSSSLDVSVEWDDINEALLAALDEDNLEEQLVVNQQSSKASTAQSQFQRRQDNLVPRLAHLSPFKKVEEQESAQLPASLVRYMVKFTQIKENGDQVLYLKNLASGSSHTCFVSGVWNQIMYSEGDLLAVHGKWSESKECHINQDEGFIIYKPDFLVTGTAVAGSIRCMRRSVFDQFFKGIDKGNKAMILGTLVHEVFDKALWKQKFEDAYLKKFVADSLQNPSIRNKMYSMQLKESELMKDIEEYFKPLQLFAKRYLRECPSPQGSVDMKWDEDSVKCLVSIPKVCDIEDNMWSPRWGLKGKVDVTTEVKIHRKDQVMKKDKFVLPLELKTGKQTNSIEHRSQVMLYSLMMKDLDSQTPPLGLLLYLKTGALLSVMSSHMDQRELIHLRNQLAFNVSKSAKKDLRKDTFQPPELPPPIEDDFTCGRCCHATTCAIMNKEEGGCCHSDLIVQRCKAEDSGVFQVTFKHRESVSPFRFEVGDWLIASDENTGQIAQLIGTVTSISPESLTLSTDSPLSTYPSNRSIYTLDKNESYDNMSSSFINLAFLMSSTAHRSRLRDVIIDLCSPSNVSPRDIDSLSNEAKAILATMNEDQHSAIMKVLHNEDYTLIMGMPGTGKTSTVVALVRILVLEGKSVLLTSYTHSAVDNILLKLKEANISFLRLGSTYRIHHQLHQYSESTVLRGCGVDDVANLIETTPVIAATSLGVKSPLLSHKWFDYCIIDEASQISQPVCLAPLFKTSKFVLVGDHKQLPPLVQSTTARVAGMDESLFQRLASGCPSSVSQLRFQYRMHPTIMDLSNAFTYAGALHCGNQQVESHLLDLPHYTPNVPLTAWLQLALLPETVVRFFSTEQLHNEETERGVNHVEANHVKATVEHLISGECCSNESNQLKLGTRTCGCNPGEIGIISPYRKQCHLLQSMGMSKDVEVNTIDKYQGRDKNVIIVSFTLQQQQGKTILEDARRINVALTRAKKKLIMFGNGSVLCLTACMSKLMGILEQKGFISIISGMDKI</sequence>
<keyword evidence="14" id="KW-0408">Iron</keyword>
<feature type="domain" description="DNA2/NAM7 helicase helicase" evidence="23">
    <location>
        <begin position="1033"/>
        <end position="1100"/>
    </location>
</feature>
<dbReference type="OrthoDB" id="306218at2759"/>
<keyword evidence="13" id="KW-0067">ATP-binding</keyword>
<evidence type="ECO:0000256" key="1">
    <source>
        <dbReference type="ARBA" id="ARBA00001966"/>
    </source>
</evidence>
<evidence type="ECO:0000256" key="15">
    <source>
        <dbReference type="ARBA" id="ARBA00023014"/>
    </source>
</evidence>
<dbReference type="InterPro" id="IPR026851">
    <property type="entry name" value="Dna2/JHS1_DEXXQ-box"/>
</dbReference>
<keyword evidence="15" id="KW-0411">Iron-sulfur</keyword>
<evidence type="ECO:0000313" key="26">
    <source>
        <dbReference type="Proteomes" id="UP000230750"/>
    </source>
</evidence>
<evidence type="ECO:0000256" key="3">
    <source>
        <dbReference type="ARBA" id="ARBA00007913"/>
    </source>
</evidence>
<dbReference type="Gene3D" id="3.90.320.10">
    <property type="match status" value="1"/>
</dbReference>
<evidence type="ECO:0000256" key="19">
    <source>
        <dbReference type="ARBA" id="ARBA00023268"/>
    </source>
</evidence>
<dbReference type="Pfam" id="PF08696">
    <property type="entry name" value="Dna2"/>
    <property type="match status" value="1"/>
</dbReference>
<dbReference type="InterPro" id="IPR041677">
    <property type="entry name" value="DNA2/NAM7_AAA_11"/>
</dbReference>
<dbReference type="GO" id="GO:0051539">
    <property type="term" value="F:4 iron, 4 sulfur cluster binding"/>
    <property type="evidence" value="ECO:0007669"/>
    <property type="project" value="UniProtKB-KW"/>
</dbReference>
<dbReference type="InterPro" id="IPR014808">
    <property type="entry name" value="DNA_replication_fac_Dna2_N"/>
</dbReference>
<keyword evidence="16" id="KW-0238">DNA-binding</keyword>
<evidence type="ECO:0000256" key="17">
    <source>
        <dbReference type="ARBA" id="ARBA00023204"/>
    </source>
</evidence>
<dbReference type="Proteomes" id="UP000230750">
    <property type="component" value="Unassembled WGS sequence"/>
</dbReference>
<accession>A0A2G8KYM7</accession>
<dbReference type="GO" id="GO:0046872">
    <property type="term" value="F:metal ion binding"/>
    <property type="evidence" value="ECO:0007669"/>
    <property type="project" value="UniProtKB-KW"/>
</dbReference>
<dbReference type="GO" id="GO:0005524">
    <property type="term" value="F:ATP binding"/>
    <property type="evidence" value="ECO:0007669"/>
    <property type="project" value="UniProtKB-KW"/>
</dbReference>
<dbReference type="PANTHER" id="PTHR43788">
    <property type="entry name" value="DNA2/NAM7 HELICASE FAMILY MEMBER"/>
    <property type="match status" value="1"/>
</dbReference>
<reference evidence="25 26" key="1">
    <citation type="journal article" date="2017" name="PLoS Biol.">
        <title>The sea cucumber genome provides insights into morphological evolution and visceral regeneration.</title>
        <authorList>
            <person name="Zhang X."/>
            <person name="Sun L."/>
            <person name="Yuan J."/>
            <person name="Sun Y."/>
            <person name="Gao Y."/>
            <person name="Zhang L."/>
            <person name="Li S."/>
            <person name="Dai H."/>
            <person name="Hamel J.F."/>
            <person name="Liu C."/>
            <person name="Yu Y."/>
            <person name="Liu S."/>
            <person name="Lin W."/>
            <person name="Guo K."/>
            <person name="Jin S."/>
            <person name="Xu P."/>
            <person name="Storey K.B."/>
            <person name="Huan P."/>
            <person name="Zhang T."/>
            <person name="Zhou Y."/>
            <person name="Zhang J."/>
            <person name="Lin C."/>
            <person name="Li X."/>
            <person name="Xing L."/>
            <person name="Huo D."/>
            <person name="Sun M."/>
            <person name="Wang L."/>
            <person name="Mercier A."/>
            <person name="Li F."/>
            <person name="Yang H."/>
            <person name="Xiang J."/>
        </authorList>
    </citation>
    <scope>NUCLEOTIDE SEQUENCE [LARGE SCALE GENOMIC DNA]</scope>
    <source>
        <strain evidence="25">Shaxun</strain>
        <tissue evidence="25">Muscle</tissue>
    </source>
</reference>
<evidence type="ECO:0000256" key="20">
    <source>
        <dbReference type="ARBA" id="ARBA00047995"/>
    </source>
</evidence>
<evidence type="ECO:0000256" key="8">
    <source>
        <dbReference type="ARBA" id="ARBA00022723"/>
    </source>
</evidence>
<keyword evidence="7" id="KW-0540">Nuclease</keyword>
<name>A0A2G8KYM7_STIJA</name>
<evidence type="ECO:0000259" key="24">
    <source>
        <dbReference type="Pfam" id="PF13087"/>
    </source>
</evidence>
<evidence type="ECO:0000256" key="18">
    <source>
        <dbReference type="ARBA" id="ARBA00023242"/>
    </source>
</evidence>
<evidence type="ECO:0000256" key="21">
    <source>
        <dbReference type="SAM" id="MobiDB-lite"/>
    </source>
</evidence>
<keyword evidence="10" id="KW-0227">DNA damage</keyword>
<feature type="domain" description="DNA2/NAM7 helicase helicase" evidence="23">
    <location>
        <begin position="932"/>
        <end position="1021"/>
    </location>
</feature>
<dbReference type="InterPro" id="IPR050534">
    <property type="entry name" value="Coronavir_polyprotein_1ab"/>
</dbReference>
<dbReference type="Pfam" id="PF13086">
    <property type="entry name" value="AAA_11"/>
    <property type="match status" value="2"/>
</dbReference>
<dbReference type="GO" id="GO:0016887">
    <property type="term" value="F:ATP hydrolysis activity"/>
    <property type="evidence" value="ECO:0007669"/>
    <property type="project" value="RHEA"/>
</dbReference>
<comment type="caution">
    <text evidence="25">The sequence shown here is derived from an EMBL/GenBank/DDBJ whole genome shotgun (WGS) entry which is preliminary data.</text>
</comment>
<dbReference type="InterPro" id="IPR011604">
    <property type="entry name" value="PDDEXK-like_dom_sf"/>
</dbReference>
<feature type="domain" description="DNA replication factor Dna2 N-terminal" evidence="22">
    <location>
        <begin position="448"/>
        <end position="653"/>
    </location>
</feature>
<proteinExistence type="inferred from homology"/>
<keyword evidence="6" id="KW-0235">DNA replication</keyword>
<evidence type="ECO:0000256" key="6">
    <source>
        <dbReference type="ARBA" id="ARBA00022705"/>
    </source>
</evidence>
<dbReference type="GO" id="GO:0005634">
    <property type="term" value="C:nucleus"/>
    <property type="evidence" value="ECO:0007669"/>
    <property type="project" value="UniProtKB-SubCell"/>
</dbReference>
<dbReference type="SUPFAM" id="SSF52540">
    <property type="entry name" value="P-loop containing nucleoside triphosphate hydrolases"/>
    <property type="match status" value="1"/>
</dbReference>
<feature type="compositionally biased region" description="Basic residues" evidence="21">
    <location>
        <begin position="168"/>
        <end position="183"/>
    </location>
</feature>
<dbReference type="Pfam" id="PF13087">
    <property type="entry name" value="AAA_12"/>
    <property type="match status" value="1"/>
</dbReference>
<evidence type="ECO:0000256" key="10">
    <source>
        <dbReference type="ARBA" id="ARBA00022763"/>
    </source>
</evidence>
<evidence type="ECO:0000256" key="4">
    <source>
        <dbReference type="ARBA" id="ARBA00012551"/>
    </source>
</evidence>
<gene>
    <name evidence="25" type="ORF">BSL78_10038</name>
</gene>
<protein>
    <recommendedName>
        <fullName evidence="4">DNA helicase</fullName>
        <ecNumber evidence="4">3.6.4.12</ecNumber>
    </recommendedName>
</protein>
<keyword evidence="19" id="KW-0511">Multifunctional enzyme</keyword>
<feature type="compositionally biased region" description="Basic and acidic residues" evidence="21">
    <location>
        <begin position="190"/>
        <end position="201"/>
    </location>
</feature>
<keyword evidence="18" id="KW-0539">Nucleus</keyword>
<dbReference type="CDD" id="cd22318">
    <property type="entry name" value="DNA2_N-like"/>
    <property type="match status" value="1"/>
</dbReference>
<feature type="region of interest" description="Disordered" evidence="21">
    <location>
        <begin position="166"/>
        <end position="238"/>
    </location>
</feature>
<dbReference type="GO" id="GO:0006281">
    <property type="term" value="P:DNA repair"/>
    <property type="evidence" value="ECO:0007669"/>
    <property type="project" value="UniProtKB-KW"/>
</dbReference>
<dbReference type="EMBL" id="MRZV01000302">
    <property type="protein sequence ID" value="PIK53075.1"/>
    <property type="molecule type" value="Genomic_DNA"/>
</dbReference>
<evidence type="ECO:0000256" key="2">
    <source>
        <dbReference type="ARBA" id="ARBA00004123"/>
    </source>
</evidence>
<dbReference type="GO" id="GO:0003677">
    <property type="term" value="F:DNA binding"/>
    <property type="evidence" value="ECO:0007669"/>
    <property type="project" value="UniProtKB-KW"/>
</dbReference>
<keyword evidence="5" id="KW-0004">4Fe-4S</keyword>
<evidence type="ECO:0000256" key="9">
    <source>
        <dbReference type="ARBA" id="ARBA00022741"/>
    </source>
</evidence>
<dbReference type="FunFam" id="3.40.50.300:FF:001170">
    <property type="entry name" value="DNA replication helicase Dna2"/>
    <property type="match status" value="1"/>
</dbReference>
<keyword evidence="17" id="KW-0234">DNA repair</keyword>